<gene>
    <name evidence="2" type="ORF">BSTOLATCC_MIC21019</name>
</gene>
<evidence type="ECO:0000313" key="3">
    <source>
        <dbReference type="Proteomes" id="UP001162131"/>
    </source>
</evidence>
<name>A0AAU9ISG9_9CILI</name>
<organism evidence="2 3">
    <name type="scientific">Blepharisma stoltei</name>
    <dbReference type="NCBI Taxonomy" id="1481888"/>
    <lineage>
        <taxon>Eukaryota</taxon>
        <taxon>Sar</taxon>
        <taxon>Alveolata</taxon>
        <taxon>Ciliophora</taxon>
        <taxon>Postciliodesmatophora</taxon>
        <taxon>Heterotrichea</taxon>
        <taxon>Heterotrichida</taxon>
        <taxon>Blepharismidae</taxon>
        <taxon>Blepharisma</taxon>
    </lineage>
</organism>
<feature type="region of interest" description="Disordered" evidence="1">
    <location>
        <begin position="47"/>
        <end position="68"/>
    </location>
</feature>
<dbReference type="EMBL" id="CAJZBQ010000020">
    <property type="protein sequence ID" value="CAG9318546.1"/>
    <property type="molecule type" value="Genomic_DNA"/>
</dbReference>
<dbReference type="Proteomes" id="UP001162131">
    <property type="component" value="Unassembled WGS sequence"/>
</dbReference>
<feature type="compositionally biased region" description="Basic and acidic residues" evidence="1">
    <location>
        <begin position="47"/>
        <end position="58"/>
    </location>
</feature>
<evidence type="ECO:0000256" key="1">
    <source>
        <dbReference type="SAM" id="MobiDB-lite"/>
    </source>
</evidence>
<proteinExistence type="predicted"/>
<protein>
    <submittedName>
        <fullName evidence="2">Uncharacterized protein</fullName>
    </submittedName>
</protein>
<reference evidence="2" key="1">
    <citation type="submission" date="2021-09" db="EMBL/GenBank/DDBJ databases">
        <authorList>
            <consortium name="AG Swart"/>
            <person name="Singh M."/>
            <person name="Singh A."/>
            <person name="Seah K."/>
            <person name="Emmerich C."/>
        </authorList>
    </citation>
    <scope>NUCLEOTIDE SEQUENCE</scope>
    <source>
        <strain evidence="2">ATCC30299</strain>
    </source>
</reference>
<evidence type="ECO:0000313" key="2">
    <source>
        <dbReference type="EMBL" id="CAG9318546.1"/>
    </source>
</evidence>
<dbReference type="AlphaFoldDB" id="A0AAU9ISG9"/>
<accession>A0AAU9ISG9</accession>
<sequence length="68" mass="7880">MGQKEIVKQSDAKLHSQIFLKRLLGMQRLKTLHLLFSLDLWNSSEKFEDFDSESHREVSPSLSSTDES</sequence>
<comment type="caution">
    <text evidence="2">The sequence shown here is derived from an EMBL/GenBank/DDBJ whole genome shotgun (WGS) entry which is preliminary data.</text>
</comment>
<keyword evidence="3" id="KW-1185">Reference proteome</keyword>